<reference evidence="1" key="1">
    <citation type="journal article" date="2020" name="Stud. Mycol.">
        <title>101 Dothideomycetes genomes: a test case for predicting lifestyles and emergence of pathogens.</title>
        <authorList>
            <person name="Haridas S."/>
            <person name="Albert R."/>
            <person name="Binder M."/>
            <person name="Bloem J."/>
            <person name="Labutti K."/>
            <person name="Salamov A."/>
            <person name="Andreopoulos B."/>
            <person name="Baker S."/>
            <person name="Barry K."/>
            <person name="Bills G."/>
            <person name="Bluhm B."/>
            <person name="Cannon C."/>
            <person name="Castanera R."/>
            <person name="Culley D."/>
            <person name="Daum C."/>
            <person name="Ezra D."/>
            <person name="Gonzalez J."/>
            <person name="Henrissat B."/>
            <person name="Kuo A."/>
            <person name="Liang C."/>
            <person name="Lipzen A."/>
            <person name="Lutzoni F."/>
            <person name="Magnuson J."/>
            <person name="Mondo S."/>
            <person name="Nolan M."/>
            <person name="Ohm R."/>
            <person name="Pangilinan J."/>
            <person name="Park H.-J."/>
            <person name="Ramirez L."/>
            <person name="Alfaro M."/>
            <person name="Sun H."/>
            <person name="Tritt A."/>
            <person name="Yoshinaga Y."/>
            <person name="Zwiers L.-H."/>
            <person name="Turgeon B."/>
            <person name="Goodwin S."/>
            <person name="Spatafora J."/>
            <person name="Crous P."/>
            <person name="Grigoriev I."/>
        </authorList>
    </citation>
    <scope>NUCLEOTIDE SEQUENCE</scope>
    <source>
        <strain evidence="1">CBS 121739</strain>
    </source>
</reference>
<evidence type="ECO:0000313" key="2">
    <source>
        <dbReference type="Proteomes" id="UP000799437"/>
    </source>
</evidence>
<keyword evidence="2" id="KW-1185">Reference proteome</keyword>
<dbReference type="EMBL" id="ML996580">
    <property type="protein sequence ID" value="KAF2754502.1"/>
    <property type="molecule type" value="Genomic_DNA"/>
</dbReference>
<proteinExistence type="predicted"/>
<dbReference type="GeneID" id="54480311"/>
<evidence type="ECO:0000313" key="1">
    <source>
        <dbReference type="EMBL" id="KAF2754502.1"/>
    </source>
</evidence>
<accession>A0A6A6VVA6</accession>
<organism evidence="1 2">
    <name type="scientific">Pseudovirgaria hyperparasitica</name>
    <dbReference type="NCBI Taxonomy" id="470096"/>
    <lineage>
        <taxon>Eukaryota</taxon>
        <taxon>Fungi</taxon>
        <taxon>Dikarya</taxon>
        <taxon>Ascomycota</taxon>
        <taxon>Pezizomycotina</taxon>
        <taxon>Dothideomycetes</taxon>
        <taxon>Dothideomycetes incertae sedis</taxon>
        <taxon>Acrospermales</taxon>
        <taxon>Acrospermaceae</taxon>
        <taxon>Pseudovirgaria</taxon>
    </lineage>
</organism>
<sequence length="155" mass="17278">MQDCANYIHVRRMTVIRCPSSPLGNCDLKRYKPVGSMTPTIRTIQITSPVTHVEITLPRTAVHSSPCMLFPIAQSQVRKLQMSRMKVSQSSDVAGRLGRIVMGDSHDTRTNRSTLLEGFDATPLLTMNENGISSMSYLATQLENHIHIKLARGKQ</sequence>
<gene>
    <name evidence="1" type="ORF">EJ05DRAFT_143467</name>
</gene>
<protein>
    <submittedName>
        <fullName evidence="1">Uncharacterized protein</fullName>
    </submittedName>
</protein>
<dbReference type="Proteomes" id="UP000799437">
    <property type="component" value="Unassembled WGS sequence"/>
</dbReference>
<dbReference type="RefSeq" id="XP_033596953.1">
    <property type="nucleotide sequence ID" value="XM_033739257.1"/>
</dbReference>
<dbReference type="AlphaFoldDB" id="A0A6A6VVA6"/>
<name>A0A6A6VVA6_9PEZI</name>